<feature type="transmembrane region" description="Helical" evidence="7">
    <location>
        <begin position="365"/>
        <end position="382"/>
    </location>
</feature>
<keyword evidence="4 7" id="KW-1133">Transmembrane helix</keyword>
<feature type="transmembrane region" description="Helical" evidence="7">
    <location>
        <begin position="273"/>
        <end position="291"/>
    </location>
</feature>
<dbReference type="InterPro" id="IPR001248">
    <property type="entry name" value="Pur-cyt_permease"/>
</dbReference>
<organism evidence="8 9">
    <name type="scientific">Rhodotorula diobovata</name>
    <dbReference type="NCBI Taxonomy" id="5288"/>
    <lineage>
        <taxon>Eukaryota</taxon>
        <taxon>Fungi</taxon>
        <taxon>Dikarya</taxon>
        <taxon>Basidiomycota</taxon>
        <taxon>Pucciniomycotina</taxon>
        <taxon>Microbotryomycetes</taxon>
        <taxon>Sporidiobolales</taxon>
        <taxon>Sporidiobolaceae</taxon>
        <taxon>Rhodotorula</taxon>
    </lineage>
</organism>
<name>A0A5C5FP05_9BASI</name>
<dbReference type="Proteomes" id="UP000311382">
    <property type="component" value="Unassembled WGS sequence"/>
</dbReference>
<feature type="transmembrane region" description="Helical" evidence="7">
    <location>
        <begin position="66"/>
        <end position="86"/>
    </location>
</feature>
<evidence type="ECO:0000256" key="2">
    <source>
        <dbReference type="ARBA" id="ARBA00008974"/>
    </source>
</evidence>
<dbReference type="Pfam" id="PF02133">
    <property type="entry name" value="Transp_cyt_pur"/>
    <property type="match status" value="1"/>
</dbReference>
<dbReference type="AlphaFoldDB" id="A0A5C5FP05"/>
<feature type="transmembrane region" description="Helical" evidence="7">
    <location>
        <begin position="323"/>
        <end position="345"/>
    </location>
</feature>
<dbReference type="GO" id="GO:0005886">
    <property type="term" value="C:plasma membrane"/>
    <property type="evidence" value="ECO:0007669"/>
    <property type="project" value="TreeGrafter"/>
</dbReference>
<feature type="transmembrane region" description="Helical" evidence="7">
    <location>
        <begin position="472"/>
        <end position="491"/>
    </location>
</feature>
<feature type="transmembrane region" description="Helical" evidence="7">
    <location>
        <begin position="388"/>
        <end position="412"/>
    </location>
</feature>
<evidence type="ECO:0000256" key="5">
    <source>
        <dbReference type="ARBA" id="ARBA00023136"/>
    </source>
</evidence>
<evidence type="ECO:0000256" key="7">
    <source>
        <dbReference type="SAM" id="Phobius"/>
    </source>
</evidence>
<comment type="subcellular location">
    <subcellularLocation>
        <location evidence="1">Membrane</location>
        <topology evidence="1">Multi-pass membrane protein</topology>
    </subcellularLocation>
</comment>
<dbReference type="EMBL" id="SOZI01000192">
    <property type="protein sequence ID" value="TNY17561.1"/>
    <property type="molecule type" value="Genomic_DNA"/>
</dbReference>
<protein>
    <submittedName>
        <fullName evidence="8">Permease for cytosine/purines, uracil, thiamine, allantoin-domain-containing protein</fullName>
    </submittedName>
</protein>
<evidence type="ECO:0000256" key="6">
    <source>
        <dbReference type="SAM" id="MobiDB-lite"/>
    </source>
</evidence>
<feature type="transmembrane region" description="Helical" evidence="7">
    <location>
        <begin position="128"/>
        <end position="149"/>
    </location>
</feature>
<dbReference type="OrthoDB" id="2018619at2759"/>
<keyword evidence="5 7" id="KW-0472">Membrane</keyword>
<sequence>MGLLQRFEIPAEAGGSRILDSPDLRATPPERRTWDKKFFSLFWLAAVTNVSNWSSASSFLALGVSVWEGVGCATAGFALVSLWMIACGRPGARWNIGFPVVCRSSFGVYGAAWPAANRAFMASVWQGVNAVSGAQALYVCLHAVFPSFARVPKDTMGTSSALTSAEMLCFFLFLGLNASMLTLDVHKWHRIVYVKLVVFAISTAGMLALALTKAGGSVGAVITAPGKVHGSEKTWLLVRMIFTSAASCSTFASNASDWQRNATKPGDPILGQILGFPLANLFVNIVGLVVASCSEVTHGEVVWMPTRYLSMILSDSYDAKHRAAAFFIGAGFVYCLLFSCVVENIYPCGNDLAALAPRWISIRRGFFICLAMSCALNPWYLLGSASTFITVLSSYQIFLFSIASILITDYFLVSKGFFIYDDLYTRRTDGAYYYTYGFNPRAFAAYAIAVGAHFPGFLNNLGVIHNERLQKSYYFAIFSVTALASGTYWALTRLFPQPNMRDTWSEPKGLWIPPECQTGAGSEVEDTVSDDKEKDGGLATADVIEAPRYELQA</sequence>
<dbReference type="PANTHER" id="PTHR30618:SF1">
    <property type="entry name" value="URIDINE PERMEASE"/>
    <property type="match status" value="1"/>
</dbReference>
<comment type="caution">
    <text evidence="8">The sequence shown here is derived from an EMBL/GenBank/DDBJ whole genome shotgun (WGS) entry which is preliminary data.</text>
</comment>
<feature type="transmembrane region" description="Helical" evidence="7">
    <location>
        <begin position="41"/>
        <end position="60"/>
    </location>
</feature>
<evidence type="ECO:0000256" key="4">
    <source>
        <dbReference type="ARBA" id="ARBA00022989"/>
    </source>
</evidence>
<dbReference type="PANTHER" id="PTHR30618">
    <property type="entry name" value="NCS1 FAMILY PURINE/PYRIMIDINE TRANSPORTER"/>
    <property type="match status" value="1"/>
</dbReference>
<dbReference type="Gene3D" id="1.10.4160.10">
    <property type="entry name" value="Hydantoin permease"/>
    <property type="match status" value="1"/>
</dbReference>
<keyword evidence="9" id="KW-1185">Reference proteome</keyword>
<feature type="transmembrane region" description="Helical" evidence="7">
    <location>
        <begin position="192"/>
        <end position="214"/>
    </location>
</feature>
<reference evidence="8 9" key="1">
    <citation type="submission" date="2019-03" db="EMBL/GenBank/DDBJ databases">
        <title>Rhodosporidium diobovatum UCD-FST 08-225 genome sequencing, assembly, and annotation.</title>
        <authorList>
            <person name="Fakankun I.U."/>
            <person name="Fristensky B."/>
            <person name="Levin D.B."/>
        </authorList>
    </citation>
    <scope>NUCLEOTIDE SEQUENCE [LARGE SCALE GENOMIC DNA]</scope>
    <source>
        <strain evidence="8 9">UCD-FST 08-225</strain>
    </source>
</reference>
<proteinExistence type="inferred from homology"/>
<keyword evidence="3 7" id="KW-0812">Transmembrane</keyword>
<dbReference type="GO" id="GO:0015205">
    <property type="term" value="F:nucleobase transmembrane transporter activity"/>
    <property type="evidence" value="ECO:0007669"/>
    <property type="project" value="TreeGrafter"/>
</dbReference>
<accession>A0A5C5FP05</accession>
<evidence type="ECO:0000256" key="3">
    <source>
        <dbReference type="ARBA" id="ARBA00022692"/>
    </source>
</evidence>
<feature type="region of interest" description="Disordered" evidence="6">
    <location>
        <begin position="515"/>
        <end position="539"/>
    </location>
</feature>
<evidence type="ECO:0000256" key="1">
    <source>
        <dbReference type="ARBA" id="ARBA00004141"/>
    </source>
</evidence>
<feature type="transmembrane region" description="Helical" evidence="7">
    <location>
        <begin position="161"/>
        <end position="180"/>
    </location>
</feature>
<comment type="similarity">
    <text evidence="2">Belongs to the purine-cytosine permease (2.A.39) family.</text>
</comment>
<evidence type="ECO:0000313" key="9">
    <source>
        <dbReference type="Proteomes" id="UP000311382"/>
    </source>
</evidence>
<evidence type="ECO:0000313" key="8">
    <source>
        <dbReference type="EMBL" id="TNY17561.1"/>
    </source>
</evidence>
<gene>
    <name evidence="8" type="ORF">DMC30DRAFT_449630</name>
</gene>
<dbReference type="InterPro" id="IPR045225">
    <property type="entry name" value="Uracil/uridine/allantoin_perm"/>
</dbReference>